<reference evidence="6" key="1">
    <citation type="journal article" date="2019" name="Int. J. Syst. Evol. Microbiol.">
        <title>The Global Catalogue of Microorganisms (GCM) 10K type strain sequencing project: providing services to taxonomists for standard genome sequencing and annotation.</title>
        <authorList>
            <consortium name="The Broad Institute Genomics Platform"/>
            <consortium name="The Broad Institute Genome Sequencing Center for Infectious Disease"/>
            <person name="Wu L."/>
            <person name="Ma J."/>
        </authorList>
    </citation>
    <scope>NUCLEOTIDE SEQUENCE [LARGE SCALE GENOMIC DNA]</scope>
    <source>
        <strain evidence="6">KCTC 33676</strain>
    </source>
</reference>
<dbReference type="Pfam" id="PF03423">
    <property type="entry name" value="CBM_25"/>
    <property type="match status" value="2"/>
</dbReference>
<dbReference type="InterPro" id="IPR013784">
    <property type="entry name" value="Carb-bd-like_fold"/>
</dbReference>
<evidence type="ECO:0000256" key="2">
    <source>
        <dbReference type="SAM" id="SignalP"/>
    </source>
</evidence>
<dbReference type="InterPro" id="IPR036116">
    <property type="entry name" value="FN3_sf"/>
</dbReference>
<dbReference type="Proteomes" id="UP001597497">
    <property type="component" value="Unassembled WGS sequence"/>
</dbReference>
<protein>
    <submittedName>
        <fullName evidence="5">Carbohydrate binding domain-containing protein</fullName>
    </submittedName>
</protein>
<evidence type="ECO:0000256" key="1">
    <source>
        <dbReference type="ARBA" id="ARBA00023157"/>
    </source>
</evidence>
<dbReference type="PANTHER" id="PTHR44170:SF6">
    <property type="entry name" value="CONTACTIN"/>
    <property type="match status" value="1"/>
</dbReference>
<keyword evidence="1" id="KW-1015">Disulfide bond</keyword>
<dbReference type="SMART" id="SM01065">
    <property type="entry name" value="CBM_2"/>
    <property type="match status" value="1"/>
</dbReference>
<sequence>MRKKRRIQTALLLLLSLMLMVPAMGLQSASAEIAASHVYHNHMPNFWAYYDTGQYASTPVGAPIRYTYDGQVIELKNNPPSNYTYFLPNGSPMPHDDLTSYYSHHAKTGAYLDWPWNVAGALDQNHPQAQMHVTMSGSVVTNVNDLMYHGNVPGYANPNWGTPWKNAYNNLRTTNNQRTLDLIHFTGHHSMGPLVGNDYMLKDLIYQSAVLAQPYFMGNDFKSSKGFFPTELGFSERIIPVLEKLDIEWSVIGNNHFSRTLRDYPYLNNPGVDTLVSPPNRADMQNVSNVGSWVSQPMFNEQQVVRNKFPFASTPHWVKYVNPETGQESKIVGIPVAQAESWEEGYQGSVTASALKPFEGLVPQKQFFVIAHDGDNSSGRAGSEETWRNAGNVTYADSGVKGMGIDEYLLQHTPPASDVVHVQDGSWIDTRDSSSDPQWHHWKLPFGIWKGQFADFNQVMGTNYAPKTNIFGQEEGMTVSFEYGYHYLERNFALLQAALNYAQTAEQIWLDGHPNHWQPTTALDQEITHTGNQLNPWMMSFPVKGNEAMDYAGGANPAELSWYFLLPALDSGFGYYDENQDDHVKPTLSFNQSLHFSKPYVNARLNQDDTGPSVWWPQRWPYNPGSANKDKSQGWTLHYYDNSFAVYTYAYDVNGIQSIKLKMRTHQGQWADTADNTFRVYDPAALAAQGVPNITPSKVGNWTEYNMNVRDLTPDMNGVDWQSATKQTMQVLPAQEIGDLYYTYIDDYQNEMVDYYIEAVDSKGNVTKSDIQTVFVGAGQYREEADGTIVEDMNGPIQGTYPFVTDTPPVVDTTPPTVPAGITSPSQTKSTITLNWTPSTDDVGVAGYHIYRNGSQVGSSTTPSFTDSGLTALTAYTYKVSAYDAKGNESAQSSSVSFSTNNQGNEVTVYYKKGFSNPYMHYRPAGGTWTVAPGVQMPNAEVSGYGKLTIDIGSASALEAVFNNGSGTWDNNGGQNYLFNPGTWTFNAGTITAGAPATDTTAPSVPAGLQASAQSSTAIQLSWNAATDNVGVQGYKVYRGGSQIATVSGTSYTDTGLSAGTSYSYTVKAYDAAGNESASSSTATATTSAQGSQVTVYYKKGFSTPYMHYRPAGGTWTAVPGVQMPASEVSGYTKLTVDIGSSSSLEAVFNDGGGTWDNNGGQNYNFNPGTWTFDGGTITAGAPSPVTQVSVTFQVTVPGNTPAAGPVYMATSLGSWNPAAPAYQLTKQGNGTYAITLTAAPGTQMQYKLTRGSWGTVEVNSNGSDITDRSYTFPTSSATLSLNVQRWKDL</sequence>
<dbReference type="PROSITE" id="PS51166">
    <property type="entry name" value="CBM20"/>
    <property type="match status" value="1"/>
</dbReference>
<dbReference type="InterPro" id="IPR013783">
    <property type="entry name" value="Ig-like_fold"/>
</dbReference>
<dbReference type="Gene3D" id="2.60.40.10">
    <property type="entry name" value="Immunoglobulins"/>
    <property type="match status" value="5"/>
</dbReference>
<evidence type="ECO:0000259" key="3">
    <source>
        <dbReference type="PROSITE" id="PS50853"/>
    </source>
</evidence>
<dbReference type="CDD" id="cd11663">
    <property type="entry name" value="GH119_BcIgtZ-like"/>
    <property type="match status" value="1"/>
</dbReference>
<dbReference type="SUPFAM" id="SSF88713">
    <property type="entry name" value="Glycoside hydrolase/deacetylase"/>
    <property type="match status" value="1"/>
</dbReference>
<accession>A0ABW5R7M5</accession>
<keyword evidence="6" id="KW-1185">Reference proteome</keyword>
<feature type="domain" description="Fibronectin type-III" evidence="3">
    <location>
        <begin position="1005"/>
        <end position="1090"/>
    </location>
</feature>
<feature type="signal peptide" evidence="2">
    <location>
        <begin position="1"/>
        <end position="25"/>
    </location>
</feature>
<organism evidence="5 6">
    <name type="scientific">Marinicrinis sediminis</name>
    <dbReference type="NCBI Taxonomy" id="1652465"/>
    <lineage>
        <taxon>Bacteria</taxon>
        <taxon>Bacillati</taxon>
        <taxon>Bacillota</taxon>
        <taxon>Bacilli</taxon>
        <taxon>Bacillales</taxon>
        <taxon>Paenibacillaceae</taxon>
    </lineage>
</organism>
<name>A0ABW5R7M5_9BACL</name>
<dbReference type="SUPFAM" id="SSF49265">
    <property type="entry name" value="Fibronectin type III"/>
    <property type="match status" value="2"/>
</dbReference>
<dbReference type="InterPro" id="IPR003961">
    <property type="entry name" value="FN3_dom"/>
</dbReference>
<dbReference type="SUPFAM" id="SSF49452">
    <property type="entry name" value="Starch-binding domain-like"/>
    <property type="match status" value="1"/>
</dbReference>
<dbReference type="SMART" id="SM00060">
    <property type="entry name" value="FN3"/>
    <property type="match status" value="2"/>
</dbReference>
<dbReference type="InterPro" id="IPR005085">
    <property type="entry name" value="CBM25"/>
</dbReference>
<dbReference type="PANTHER" id="PTHR44170">
    <property type="entry name" value="PROTEIN SIDEKICK"/>
    <property type="match status" value="1"/>
</dbReference>
<dbReference type="Pfam" id="PF00041">
    <property type="entry name" value="fn3"/>
    <property type="match status" value="2"/>
</dbReference>
<dbReference type="InterPro" id="IPR011330">
    <property type="entry name" value="Glyco_hydro/deAcase_b/a-brl"/>
</dbReference>
<evidence type="ECO:0000313" key="6">
    <source>
        <dbReference type="Proteomes" id="UP001597497"/>
    </source>
</evidence>
<feature type="domain" description="Fibronectin type-III" evidence="3">
    <location>
        <begin position="815"/>
        <end position="903"/>
    </location>
</feature>
<keyword evidence="2" id="KW-0732">Signal</keyword>
<gene>
    <name evidence="5" type="ORF">ACFSUC_04535</name>
</gene>
<dbReference type="RefSeq" id="WP_379928298.1">
    <property type="nucleotide sequence ID" value="NZ_JBHUMM010000007.1"/>
</dbReference>
<evidence type="ECO:0000259" key="4">
    <source>
        <dbReference type="PROSITE" id="PS51166"/>
    </source>
</evidence>
<comment type="caution">
    <text evidence="5">The sequence shown here is derived from an EMBL/GenBank/DDBJ whole genome shotgun (WGS) entry which is preliminary data.</text>
</comment>
<dbReference type="PROSITE" id="PS50853">
    <property type="entry name" value="FN3"/>
    <property type="match status" value="2"/>
</dbReference>
<dbReference type="InterPro" id="IPR002044">
    <property type="entry name" value="CBM20"/>
</dbReference>
<dbReference type="EMBL" id="JBHUMM010000007">
    <property type="protein sequence ID" value="MFD2670873.1"/>
    <property type="molecule type" value="Genomic_DNA"/>
</dbReference>
<feature type="domain" description="CBM20" evidence="4">
    <location>
        <begin position="1183"/>
        <end position="1289"/>
    </location>
</feature>
<dbReference type="CDD" id="cd00063">
    <property type="entry name" value="FN3"/>
    <property type="match status" value="2"/>
</dbReference>
<dbReference type="SMART" id="SM01066">
    <property type="entry name" value="CBM_25"/>
    <property type="match status" value="2"/>
</dbReference>
<evidence type="ECO:0000313" key="5">
    <source>
        <dbReference type="EMBL" id="MFD2670873.1"/>
    </source>
</evidence>
<feature type="chain" id="PRO_5046991609" evidence="2">
    <location>
        <begin position="26"/>
        <end position="1290"/>
    </location>
</feature>
<proteinExistence type="predicted"/>